<evidence type="ECO:0000256" key="1">
    <source>
        <dbReference type="ARBA" id="ARBA00022649"/>
    </source>
</evidence>
<keyword evidence="3" id="KW-1185">Reference proteome</keyword>
<dbReference type="EMBL" id="BAABCY010000030">
    <property type="protein sequence ID" value="GAA3560847.1"/>
    <property type="molecule type" value="Genomic_DNA"/>
</dbReference>
<evidence type="ECO:0000313" key="2">
    <source>
        <dbReference type="EMBL" id="GAA3560847.1"/>
    </source>
</evidence>
<accession>A0ABP6X5V2</accession>
<dbReference type="Proteomes" id="UP001500954">
    <property type="component" value="Unassembled WGS sequence"/>
</dbReference>
<protein>
    <recommendedName>
        <fullName evidence="4">Type II toxin-antitoxin system RelE/ParE family toxin</fullName>
    </recommendedName>
</protein>
<dbReference type="RefSeq" id="WP_345004691.1">
    <property type="nucleotide sequence ID" value="NZ_BAABCY010000030.1"/>
</dbReference>
<evidence type="ECO:0000313" key="3">
    <source>
        <dbReference type="Proteomes" id="UP001500954"/>
    </source>
</evidence>
<evidence type="ECO:0008006" key="4">
    <source>
        <dbReference type="Google" id="ProtNLM"/>
    </source>
</evidence>
<dbReference type="InterPro" id="IPR035093">
    <property type="entry name" value="RelE/ParE_toxin_dom_sf"/>
</dbReference>
<organism evidence="2 3">
    <name type="scientific">Snuella lapsa</name>
    <dbReference type="NCBI Taxonomy" id="870481"/>
    <lineage>
        <taxon>Bacteria</taxon>
        <taxon>Pseudomonadati</taxon>
        <taxon>Bacteroidota</taxon>
        <taxon>Flavobacteriia</taxon>
        <taxon>Flavobacteriales</taxon>
        <taxon>Flavobacteriaceae</taxon>
        <taxon>Snuella</taxon>
    </lineage>
</organism>
<dbReference type="Pfam" id="PF05016">
    <property type="entry name" value="ParE_toxin"/>
    <property type="match status" value="1"/>
</dbReference>
<name>A0ABP6X5V2_9FLAO</name>
<comment type="caution">
    <text evidence="2">The sequence shown here is derived from an EMBL/GenBank/DDBJ whole genome shotgun (WGS) entry which is preliminary data.</text>
</comment>
<keyword evidence="1" id="KW-1277">Toxin-antitoxin system</keyword>
<dbReference type="InterPro" id="IPR007712">
    <property type="entry name" value="RelE/ParE_toxin"/>
</dbReference>
<proteinExistence type="predicted"/>
<sequence>MAKRDVIWTRTADIQFVGILEYWVKRNKSNTYSKKLVKLVSERTKQIANKPLIYKATDFKDTRVASLRNFSIYYKVTDKEVVITAFWDNRQDPKKLLKILENKN</sequence>
<reference evidence="3" key="1">
    <citation type="journal article" date="2019" name="Int. J. Syst. Evol. Microbiol.">
        <title>The Global Catalogue of Microorganisms (GCM) 10K type strain sequencing project: providing services to taxonomists for standard genome sequencing and annotation.</title>
        <authorList>
            <consortium name="The Broad Institute Genomics Platform"/>
            <consortium name="The Broad Institute Genome Sequencing Center for Infectious Disease"/>
            <person name="Wu L."/>
            <person name="Ma J."/>
        </authorList>
    </citation>
    <scope>NUCLEOTIDE SEQUENCE [LARGE SCALE GENOMIC DNA]</scope>
    <source>
        <strain evidence="3">JCM 17111</strain>
    </source>
</reference>
<gene>
    <name evidence="2" type="ORF">GCM10022395_09460</name>
</gene>
<dbReference type="Gene3D" id="3.30.2310.20">
    <property type="entry name" value="RelE-like"/>
    <property type="match status" value="1"/>
</dbReference>